<accession>A0A0Q9YP20</accession>
<sequence>MLDTPLAPLNNHLEIDINWVNQLIEMQVPSVEIINQILNKIELSFVQYAKKNKETYFRLLRSAKPIKIKKALLFKLIDTTLHDINHVLALQSIWAKLLIGREVTNSTNLRFDETYKPLIDLINDILHEVIRINAYGNDIKDLLRYQLSALHGSVGHLNYFSKNYEKMADHFYNKFILIDAIEDNEIKEKSFHVSDFFAIAKAFLNTNDLHAAAGILRLERERFISEGSKMYHYCCKRLATQFASQKAYPQAIAWHKEAMHIQESSDSTILINHLVKENLEQINRYLETIPRKSCIMASCESTSKRMTAEHQVVIDVAIPEWSPKLITRLKQLTGKFAFEFEPEKLIVHKLSSVGVNNLAEIVDSINKLEKEYQSHLGRQLEKTIKDLQTSIETLTMTKPVVEIVPVSSSSSMRPSCSTDPVPACRIKKTPKTKTRGKPQTKRQIIPQASSSVPTCHAEKYGFSRALFGMHTFQECRIRGDNQRVFYVVKSKIEASNRRGDNHHLFDSLIAEPKIVSPCGEEGFKWMKVGERQVLVGKILSTKKRLFPTLTQRNAQGAIAFLYGNIVNTKNGFSTYDVKHYAPPPKKKP</sequence>
<dbReference type="STRING" id="295108.HT99x_00093"/>
<evidence type="ECO:0000313" key="2">
    <source>
        <dbReference type="EMBL" id="MCS5712080.1"/>
    </source>
</evidence>
<proteinExistence type="predicted"/>
<reference evidence="2" key="3">
    <citation type="submission" date="2021-06" db="EMBL/GenBank/DDBJ databases">
        <title>Genomic Description and Analysis of Intracellular Bacteria, Candidatus Berkiella cookevillensis and Candidatus Berkiella aquae.</title>
        <authorList>
            <person name="Kidane D.T."/>
            <person name="Mehari Y.T."/>
            <person name="Rice F.C."/>
            <person name="Arivett B.A."/>
            <person name="Farone A.L."/>
            <person name="Berk S.G."/>
            <person name="Farone M.B."/>
        </authorList>
    </citation>
    <scope>NUCLEOTIDE SEQUENCE</scope>
    <source>
        <strain evidence="2">HT99</strain>
    </source>
</reference>
<gene>
    <name evidence="1" type="ORF">HT99x_00093</name>
    <name evidence="2" type="ORF">HT99x_011605</name>
</gene>
<dbReference type="RefSeq" id="WP_075064757.1">
    <property type="nucleotide sequence ID" value="NZ_LKAJ02000001.1"/>
</dbReference>
<dbReference type="AlphaFoldDB" id="A0A0Q9YP20"/>
<dbReference type="EMBL" id="LKAJ01000001">
    <property type="protein sequence ID" value="KRG22555.1"/>
    <property type="molecule type" value="Genomic_DNA"/>
</dbReference>
<reference evidence="2" key="2">
    <citation type="journal article" date="2016" name="Genome Announc.">
        <title>Draft Genome Sequences of Two Novel Amoeba-Resistant Intranuclear Bacteria, 'Candidatus Berkiella cookevillensis' and 'Candidatus Berkiella aquae'.</title>
        <authorList>
            <person name="Mehari Y.T."/>
            <person name="Arivett B.A."/>
            <person name="Farone A.L."/>
            <person name="Gunderson J.H."/>
            <person name="Farone M.B."/>
        </authorList>
    </citation>
    <scope>NUCLEOTIDE SEQUENCE</scope>
    <source>
        <strain evidence="2">HT99</strain>
    </source>
</reference>
<protein>
    <submittedName>
        <fullName evidence="1">Uncharacterized protein</fullName>
    </submittedName>
</protein>
<evidence type="ECO:0000313" key="3">
    <source>
        <dbReference type="Proteomes" id="UP000051497"/>
    </source>
</evidence>
<organism evidence="1">
    <name type="scientific">Candidatus Berkiella aquae</name>
    <dbReference type="NCBI Taxonomy" id="295108"/>
    <lineage>
        <taxon>Bacteria</taxon>
        <taxon>Pseudomonadati</taxon>
        <taxon>Pseudomonadota</taxon>
        <taxon>Gammaproteobacteria</taxon>
        <taxon>Candidatus Berkiellales</taxon>
        <taxon>Candidatus Berkiellaceae</taxon>
        <taxon>Candidatus Berkiella</taxon>
    </lineage>
</organism>
<keyword evidence="3" id="KW-1185">Reference proteome</keyword>
<name>A0A0Q9YP20_9GAMM</name>
<dbReference type="EMBL" id="LKAJ02000001">
    <property type="protein sequence ID" value="MCS5712080.1"/>
    <property type="molecule type" value="Genomic_DNA"/>
</dbReference>
<comment type="caution">
    <text evidence="1">The sequence shown here is derived from an EMBL/GenBank/DDBJ whole genome shotgun (WGS) entry which is preliminary data.</text>
</comment>
<evidence type="ECO:0000313" key="1">
    <source>
        <dbReference type="EMBL" id="KRG22555.1"/>
    </source>
</evidence>
<reference evidence="1" key="1">
    <citation type="submission" date="2015-09" db="EMBL/GenBank/DDBJ databases">
        <title>Draft Genome Sequences of Two Novel Amoeba-resistant Intranuclear Bacteria, Candidatus Berkiella cookevillensis and Candidatus Berkiella aquae.</title>
        <authorList>
            <person name="Mehari Y.T."/>
            <person name="Arivett B.A."/>
            <person name="Farone A.L."/>
            <person name="Gunderson J.H."/>
            <person name="Farone M.B."/>
        </authorList>
    </citation>
    <scope>NUCLEOTIDE SEQUENCE [LARGE SCALE GENOMIC DNA]</scope>
    <source>
        <strain evidence="1">HT99</strain>
    </source>
</reference>
<dbReference type="Proteomes" id="UP000051497">
    <property type="component" value="Unassembled WGS sequence"/>
</dbReference>